<evidence type="ECO:0000259" key="8">
    <source>
        <dbReference type="PROSITE" id="PS50110"/>
    </source>
</evidence>
<dbReference type="CDD" id="cd00383">
    <property type="entry name" value="trans_reg_C"/>
    <property type="match status" value="1"/>
</dbReference>
<feature type="DNA-binding region" description="OmpR/PhoB-type" evidence="7">
    <location>
        <begin position="125"/>
        <end position="223"/>
    </location>
</feature>
<keyword evidence="11" id="KW-1185">Reference proteome</keyword>
<dbReference type="GO" id="GO:0000976">
    <property type="term" value="F:transcription cis-regulatory region binding"/>
    <property type="evidence" value="ECO:0007669"/>
    <property type="project" value="TreeGrafter"/>
</dbReference>
<dbReference type="SMART" id="SM00448">
    <property type="entry name" value="REC"/>
    <property type="match status" value="1"/>
</dbReference>
<dbReference type="PANTHER" id="PTHR48111">
    <property type="entry name" value="REGULATOR OF RPOS"/>
    <property type="match status" value="1"/>
</dbReference>
<dbReference type="InterPro" id="IPR036388">
    <property type="entry name" value="WH-like_DNA-bd_sf"/>
</dbReference>
<protein>
    <submittedName>
        <fullName evidence="10">DNA-binding response regulator</fullName>
    </submittedName>
</protein>
<keyword evidence="4 7" id="KW-0238">DNA-binding</keyword>
<dbReference type="KEGG" id="hja:BST95_05505"/>
<accession>A0AAP8MDC9</accession>
<keyword evidence="3" id="KW-0805">Transcription regulation</keyword>
<dbReference type="PANTHER" id="PTHR48111:SF76">
    <property type="entry name" value="TWO-COMPONENT RESPONSE REGULATOR"/>
    <property type="match status" value="1"/>
</dbReference>
<dbReference type="InterPro" id="IPR039420">
    <property type="entry name" value="WalR-like"/>
</dbReference>
<evidence type="ECO:0000256" key="4">
    <source>
        <dbReference type="ARBA" id="ARBA00023125"/>
    </source>
</evidence>
<dbReference type="InterPro" id="IPR001789">
    <property type="entry name" value="Sig_transdc_resp-reg_receiver"/>
</dbReference>
<feature type="domain" description="Response regulatory" evidence="8">
    <location>
        <begin position="2"/>
        <end position="116"/>
    </location>
</feature>
<dbReference type="GO" id="GO:0000156">
    <property type="term" value="F:phosphorelay response regulator activity"/>
    <property type="evidence" value="ECO:0007669"/>
    <property type="project" value="TreeGrafter"/>
</dbReference>
<dbReference type="SUPFAM" id="SSF52172">
    <property type="entry name" value="CheY-like"/>
    <property type="match status" value="1"/>
</dbReference>
<evidence type="ECO:0000256" key="3">
    <source>
        <dbReference type="ARBA" id="ARBA00023015"/>
    </source>
</evidence>
<evidence type="ECO:0000256" key="5">
    <source>
        <dbReference type="ARBA" id="ARBA00023163"/>
    </source>
</evidence>
<evidence type="ECO:0000256" key="6">
    <source>
        <dbReference type="PROSITE-ProRule" id="PRU00169"/>
    </source>
</evidence>
<evidence type="ECO:0000256" key="1">
    <source>
        <dbReference type="ARBA" id="ARBA00022553"/>
    </source>
</evidence>
<dbReference type="SMART" id="SM00862">
    <property type="entry name" value="Trans_reg_C"/>
    <property type="match status" value="1"/>
</dbReference>
<dbReference type="Pfam" id="PF00486">
    <property type="entry name" value="Trans_reg_C"/>
    <property type="match status" value="1"/>
</dbReference>
<dbReference type="GO" id="GO:0006355">
    <property type="term" value="P:regulation of DNA-templated transcription"/>
    <property type="evidence" value="ECO:0007669"/>
    <property type="project" value="InterPro"/>
</dbReference>
<evidence type="ECO:0000313" key="11">
    <source>
        <dbReference type="Proteomes" id="UP000235162"/>
    </source>
</evidence>
<dbReference type="PROSITE" id="PS50110">
    <property type="entry name" value="RESPONSE_REGULATORY"/>
    <property type="match status" value="1"/>
</dbReference>
<evidence type="ECO:0000256" key="2">
    <source>
        <dbReference type="ARBA" id="ARBA00023012"/>
    </source>
</evidence>
<dbReference type="GO" id="GO:0005829">
    <property type="term" value="C:cytosol"/>
    <property type="evidence" value="ECO:0007669"/>
    <property type="project" value="TreeGrafter"/>
</dbReference>
<dbReference type="GO" id="GO:0032993">
    <property type="term" value="C:protein-DNA complex"/>
    <property type="evidence" value="ECO:0007669"/>
    <property type="project" value="TreeGrafter"/>
</dbReference>
<name>A0AAP8MDC9_9GAMM</name>
<keyword evidence="5" id="KW-0804">Transcription</keyword>
<keyword evidence="2" id="KW-0902">Two-component regulatory system</keyword>
<proteinExistence type="predicted"/>
<feature type="modified residue" description="4-aspartylphosphate" evidence="6">
    <location>
        <position position="51"/>
    </location>
</feature>
<organism evidence="10 11">
    <name type="scientific">Halioglobus japonicus</name>
    <dbReference type="NCBI Taxonomy" id="930805"/>
    <lineage>
        <taxon>Bacteria</taxon>
        <taxon>Pseudomonadati</taxon>
        <taxon>Pseudomonadota</taxon>
        <taxon>Gammaproteobacteria</taxon>
        <taxon>Cellvibrionales</taxon>
        <taxon>Halieaceae</taxon>
        <taxon>Halioglobus</taxon>
    </lineage>
</organism>
<feature type="domain" description="OmpR/PhoB-type" evidence="9">
    <location>
        <begin position="125"/>
        <end position="223"/>
    </location>
</feature>
<dbReference type="Gene3D" id="6.10.250.690">
    <property type="match status" value="1"/>
</dbReference>
<dbReference type="FunFam" id="1.10.10.10:FF:000005">
    <property type="entry name" value="Two-component system response regulator"/>
    <property type="match status" value="1"/>
</dbReference>
<dbReference type="InterPro" id="IPR011006">
    <property type="entry name" value="CheY-like_superfamily"/>
</dbReference>
<gene>
    <name evidence="10" type="ORF">C0029_14055</name>
</gene>
<dbReference type="EMBL" id="PKUR01000003">
    <property type="protein sequence ID" value="PLW85722.1"/>
    <property type="molecule type" value="Genomic_DNA"/>
</dbReference>
<sequence length="224" mass="24944">MNILLIEDDLDTAEFVTRGLREQGYAVQHESDSPSGVLASASGDFDVIVFDRLLPGMDGIDAVRILRGSKLDTPILMLTALSGIDDRVAGLEAGADDYMVKPFAFSELLARVRALARRKPLLKDEIELQAGDLALNRASRTVQRAGQTIELLPREFQILELFLMHPGQVITRTMLLDRVWGYTFDPKTSLVQTHVSRLRTKIDKPFTTELIKTVRGSGYMLKAD</sequence>
<dbReference type="Gene3D" id="3.40.50.2300">
    <property type="match status" value="1"/>
</dbReference>
<evidence type="ECO:0000313" key="10">
    <source>
        <dbReference type="EMBL" id="PLW85722.1"/>
    </source>
</evidence>
<dbReference type="PROSITE" id="PS51755">
    <property type="entry name" value="OMPR_PHOB"/>
    <property type="match status" value="1"/>
</dbReference>
<dbReference type="Gene3D" id="1.10.10.10">
    <property type="entry name" value="Winged helix-like DNA-binding domain superfamily/Winged helix DNA-binding domain"/>
    <property type="match status" value="1"/>
</dbReference>
<evidence type="ECO:0000256" key="7">
    <source>
        <dbReference type="PROSITE-ProRule" id="PRU01091"/>
    </source>
</evidence>
<dbReference type="InterPro" id="IPR001867">
    <property type="entry name" value="OmpR/PhoB-type_DNA-bd"/>
</dbReference>
<dbReference type="AlphaFoldDB" id="A0AAP8MDC9"/>
<dbReference type="RefSeq" id="WP_066055768.1">
    <property type="nucleotide sequence ID" value="NZ_BMYL01000003.1"/>
</dbReference>
<evidence type="ECO:0000259" key="9">
    <source>
        <dbReference type="PROSITE" id="PS51755"/>
    </source>
</evidence>
<keyword evidence="1 6" id="KW-0597">Phosphoprotein</keyword>
<dbReference type="Pfam" id="PF00072">
    <property type="entry name" value="Response_reg"/>
    <property type="match status" value="1"/>
</dbReference>
<reference evidence="10 11" key="1">
    <citation type="submission" date="2018-01" db="EMBL/GenBank/DDBJ databases">
        <title>The draft genome sequence of Halioglobus japonicus S1-36.</title>
        <authorList>
            <person name="Du Z.-J."/>
            <person name="Shi M.-J."/>
        </authorList>
    </citation>
    <scope>NUCLEOTIDE SEQUENCE [LARGE SCALE GENOMIC DNA]</scope>
    <source>
        <strain evidence="10 11">S1-36</strain>
    </source>
</reference>
<dbReference type="Proteomes" id="UP000235162">
    <property type="component" value="Unassembled WGS sequence"/>
</dbReference>
<comment type="caution">
    <text evidence="10">The sequence shown here is derived from an EMBL/GenBank/DDBJ whole genome shotgun (WGS) entry which is preliminary data.</text>
</comment>